<dbReference type="SUPFAM" id="SSF55331">
    <property type="entry name" value="Tautomerase/MIF"/>
    <property type="match status" value="1"/>
</dbReference>
<organism evidence="4 5">
    <name type="scientific">Amycolatopsis rifamycinica</name>
    <dbReference type="NCBI Taxonomy" id="287986"/>
    <lineage>
        <taxon>Bacteria</taxon>
        <taxon>Bacillati</taxon>
        <taxon>Actinomycetota</taxon>
        <taxon>Actinomycetes</taxon>
        <taxon>Pseudonocardiales</taxon>
        <taxon>Pseudonocardiaceae</taxon>
        <taxon>Amycolatopsis</taxon>
    </lineage>
</organism>
<dbReference type="RefSeq" id="WP_043789048.1">
    <property type="nucleotide sequence ID" value="NZ_JMQI01000082.1"/>
</dbReference>
<accession>A0A066TNB8</accession>
<evidence type="ECO:0000313" key="4">
    <source>
        <dbReference type="EMBL" id="KDN16335.1"/>
    </source>
</evidence>
<dbReference type="OrthoDB" id="4965437at2"/>
<dbReference type="PANTHER" id="PTHR35530">
    <property type="entry name" value="TAUTOMERASE-RELATED"/>
    <property type="match status" value="1"/>
</dbReference>
<keyword evidence="5" id="KW-1185">Reference proteome</keyword>
<comment type="caution">
    <text evidence="4">The sequence shown here is derived from an EMBL/GenBank/DDBJ whole genome shotgun (WGS) entry which is preliminary data.</text>
</comment>
<sequence length="61" mass="6490">MPMISVAMFPGRTPAQKSALVRELTDAFVRTCGGKPEGVQVTLVEVGADHWAAGGVLYSER</sequence>
<evidence type="ECO:0000256" key="2">
    <source>
        <dbReference type="ARBA" id="ARBA00023235"/>
    </source>
</evidence>
<dbReference type="PANTHER" id="PTHR35530:SF1">
    <property type="entry name" value="2-HYDROXYMUCONATE TAUTOMERASE"/>
    <property type="match status" value="1"/>
</dbReference>
<protein>
    <submittedName>
        <fullName evidence="4">4-oxalocrotonate tautomerase</fullName>
    </submittedName>
</protein>
<dbReference type="GO" id="GO:0016853">
    <property type="term" value="F:isomerase activity"/>
    <property type="evidence" value="ECO:0007669"/>
    <property type="project" value="UniProtKB-KW"/>
</dbReference>
<evidence type="ECO:0000256" key="1">
    <source>
        <dbReference type="ARBA" id="ARBA00006723"/>
    </source>
</evidence>
<name>A0A066TNB8_9PSEU</name>
<dbReference type="InterPro" id="IPR004370">
    <property type="entry name" value="4-OT-like_dom"/>
</dbReference>
<dbReference type="eggNOG" id="COG1942">
    <property type="taxonomic scope" value="Bacteria"/>
</dbReference>
<reference evidence="4 5" key="1">
    <citation type="submission" date="2014-05" db="EMBL/GenBank/DDBJ databases">
        <title>Draft genome sequence of Amycolatopsis rifamycinica DSM 46095.</title>
        <authorList>
            <person name="Lal R."/>
            <person name="Saxena A."/>
            <person name="Kumari R."/>
            <person name="Mukherjee U."/>
            <person name="Singh P."/>
            <person name="Sangwan N."/>
            <person name="Mahato N.K."/>
        </authorList>
    </citation>
    <scope>NUCLEOTIDE SEQUENCE [LARGE SCALE GENOMIC DNA]</scope>
    <source>
        <strain evidence="4 5">DSM 46095</strain>
    </source>
</reference>
<evidence type="ECO:0000259" key="3">
    <source>
        <dbReference type="Pfam" id="PF01361"/>
    </source>
</evidence>
<gene>
    <name evidence="4" type="ORF">DV20_41575</name>
</gene>
<dbReference type="InterPro" id="IPR014347">
    <property type="entry name" value="Tautomerase/MIF_sf"/>
</dbReference>
<feature type="domain" description="4-oxalocrotonate tautomerase-like" evidence="3">
    <location>
        <begin position="2"/>
        <end position="59"/>
    </location>
</feature>
<proteinExistence type="inferred from homology"/>
<evidence type="ECO:0000313" key="5">
    <source>
        <dbReference type="Proteomes" id="UP000027345"/>
    </source>
</evidence>
<dbReference type="STRING" id="287986.DV20_41575"/>
<dbReference type="EMBL" id="JMQI01000082">
    <property type="protein sequence ID" value="KDN16335.1"/>
    <property type="molecule type" value="Genomic_DNA"/>
</dbReference>
<dbReference type="Gene3D" id="3.30.429.10">
    <property type="entry name" value="Macrophage Migration Inhibitory Factor"/>
    <property type="match status" value="1"/>
</dbReference>
<dbReference type="AlphaFoldDB" id="A0A066TNB8"/>
<keyword evidence="2" id="KW-0413">Isomerase</keyword>
<comment type="similarity">
    <text evidence="1">Belongs to the 4-oxalocrotonate tautomerase family.</text>
</comment>
<dbReference type="Pfam" id="PF01361">
    <property type="entry name" value="Tautomerase"/>
    <property type="match status" value="1"/>
</dbReference>
<dbReference type="Proteomes" id="UP000027345">
    <property type="component" value="Unassembled WGS sequence"/>
</dbReference>